<organism evidence="2 3">
    <name type="scientific">Actinomadura rubrobrunea</name>
    <dbReference type="NCBI Taxonomy" id="115335"/>
    <lineage>
        <taxon>Bacteria</taxon>
        <taxon>Bacillati</taxon>
        <taxon>Actinomycetota</taxon>
        <taxon>Actinomycetes</taxon>
        <taxon>Streptosporangiales</taxon>
        <taxon>Thermomonosporaceae</taxon>
        <taxon>Actinomadura</taxon>
    </lineage>
</organism>
<protein>
    <recommendedName>
        <fullName evidence="1">Spore protein YkvP/CgeB glycosyl transferase-like domain-containing protein</fullName>
    </recommendedName>
</protein>
<dbReference type="Gene3D" id="3.40.50.2000">
    <property type="entry name" value="Glycogen Phosphorylase B"/>
    <property type="match status" value="1"/>
</dbReference>
<gene>
    <name evidence="2" type="ORF">Arub01_57020</name>
</gene>
<accession>A0A9W6UXL3</accession>
<evidence type="ECO:0000313" key="2">
    <source>
        <dbReference type="EMBL" id="GLW67459.1"/>
    </source>
</evidence>
<evidence type="ECO:0000313" key="3">
    <source>
        <dbReference type="Proteomes" id="UP001165124"/>
    </source>
</evidence>
<evidence type="ECO:0000259" key="1">
    <source>
        <dbReference type="Pfam" id="PF13524"/>
    </source>
</evidence>
<dbReference type="RefSeq" id="WP_067914597.1">
    <property type="nucleotide sequence ID" value="NZ_BSRZ01000024.1"/>
</dbReference>
<dbReference type="AlphaFoldDB" id="A0A9W6UXL3"/>
<comment type="caution">
    <text evidence="2">The sequence shown here is derived from an EMBL/GenBank/DDBJ whole genome shotgun (WGS) entry which is preliminary data.</text>
</comment>
<dbReference type="EMBL" id="BSRZ01000024">
    <property type="protein sequence ID" value="GLW67459.1"/>
    <property type="molecule type" value="Genomic_DNA"/>
</dbReference>
<dbReference type="InterPro" id="IPR055259">
    <property type="entry name" value="YkvP/CgeB_Glyco_trans-like"/>
</dbReference>
<reference evidence="2" key="1">
    <citation type="submission" date="2023-02" db="EMBL/GenBank/DDBJ databases">
        <title>Actinomadura rubrobrunea NBRC 14622.</title>
        <authorList>
            <person name="Ichikawa N."/>
            <person name="Sato H."/>
            <person name="Tonouchi N."/>
        </authorList>
    </citation>
    <scope>NUCLEOTIDE SEQUENCE</scope>
    <source>
        <strain evidence="2">NBRC 14622</strain>
    </source>
</reference>
<dbReference type="Proteomes" id="UP001165124">
    <property type="component" value="Unassembled WGS sequence"/>
</dbReference>
<proteinExistence type="predicted"/>
<dbReference type="Pfam" id="PF13524">
    <property type="entry name" value="Glyco_trans_1_2"/>
    <property type="match status" value="1"/>
</dbReference>
<feature type="domain" description="Spore protein YkvP/CgeB glycosyl transferase-like" evidence="1">
    <location>
        <begin position="201"/>
        <end position="273"/>
    </location>
</feature>
<sequence length="350" mass="39282">MRIGYSFWGFLGAGITDTPDGGRSHRRTLIDGIITDLGHEVVFLQANRDLDEADEDLRDHYTWDSGFPNVDALMLEWRWPIEGRNTTTCGSPGHTCDLHRQAELLAHYTRDRHIPTLIWDKDLQLATDASLRHAPHVTVCEAALHPGPGAARLLFPINDNVLNTADPHRLAALHRDLPLVYIGNQYDRDRQFDRYFAPAAAEVDHLVAGKWTTTDRWPHVHFIGRIPFPEVDRLYRRSLATVLLAPDRTAARGQFTQRIFEAVLAGCLPITPSELRSADKVVPEELIITDAADVRHVLDNLAALAGGTGHADLIGRCLRHLEIFRLSTQLETLNDLLYHSTAPHGGWIAR</sequence>
<keyword evidence="3" id="KW-1185">Reference proteome</keyword>
<name>A0A9W6UXL3_9ACTN</name>